<feature type="region of interest" description="Disordered" evidence="1">
    <location>
        <begin position="242"/>
        <end position="356"/>
    </location>
</feature>
<dbReference type="Proteomes" id="UP000789405">
    <property type="component" value="Unassembled WGS sequence"/>
</dbReference>
<accession>A0A9N9B339</accession>
<dbReference type="AlphaFoldDB" id="A0A9N9B339"/>
<feature type="compositionally biased region" description="Basic and acidic residues" evidence="1">
    <location>
        <begin position="269"/>
        <end position="282"/>
    </location>
</feature>
<feature type="compositionally biased region" description="Basic and acidic residues" evidence="1">
    <location>
        <begin position="242"/>
        <end position="260"/>
    </location>
</feature>
<comment type="caution">
    <text evidence="2">The sequence shown here is derived from an EMBL/GenBank/DDBJ whole genome shotgun (WGS) entry which is preliminary data.</text>
</comment>
<gene>
    <name evidence="2" type="ORF">DERYTH_LOCUS5298</name>
</gene>
<sequence length="356" mass="40025">MVFDALTKLRAVSELIGECGTTLPKSLPSNPQTEFGEIVDKKDCKSQKITTKPVKKPRFSLIIEINTSVLNKSNVKTAFRDNFVSTTTNGSIDAKIVGQEDNLKKQHIFSTSYPQFSRTEDRTILDYNNISLELANNPAEFLNTDSQDEMPGTPSSTSSTVNDFIATSPRLSSQTKPIKIFHTYAKCKIQKKRTISPKFSNFPDNNNTPNCYHKQSNNNIYVSIVEEFNSYIKNGKIEGHRNNNIEHEKNNEDVTSRSNDENDSTEITEDTHTAIDITKESSPRQQPIEITTDEETSTSAEDSSSSEQEQSLDDYPSSQPSHFKSSKKSTETSNSRPTEDPIDYNHIIIQEQTRGC</sequence>
<evidence type="ECO:0000313" key="3">
    <source>
        <dbReference type="Proteomes" id="UP000789405"/>
    </source>
</evidence>
<protein>
    <submittedName>
        <fullName evidence="2">10984_t:CDS:1</fullName>
    </submittedName>
</protein>
<organism evidence="2 3">
    <name type="scientific">Dentiscutata erythropus</name>
    <dbReference type="NCBI Taxonomy" id="1348616"/>
    <lineage>
        <taxon>Eukaryota</taxon>
        <taxon>Fungi</taxon>
        <taxon>Fungi incertae sedis</taxon>
        <taxon>Mucoromycota</taxon>
        <taxon>Glomeromycotina</taxon>
        <taxon>Glomeromycetes</taxon>
        <taxon>Diversisporales</taxon>
        <taxon>Gigasporaceae</taxon>
        <taxon>Dentiscutata</taxon>
    </lineage>
</organism>
<dbReference type="EMBL" id="CAJVPY010002198">
    <property type="protein sequence ID" value="CAG8551743.1"/>
    <property type="molecule type" value="Genomic_DNA"/>
</dbReference>
<feature type="compositionally biased region" description="Low complexity" evidence="1">
    <location>
        <begin position="297"/>
        <end position="309"/>
    </location>
</feature>
<name>A0A9N9B339_9GLOM</name>
<keyword evidence="3" id="KW-1185">Reference proteome</keyword>
<proteinExistence type="predicted"/>
<evidence type="ECO:0000313" key="2">
    <source>
        <dbReference type="EMBL" id="CAG8551743.1"/>
    </source>
</evidence>
<evidence type="ECO:0000256" key="1">
    <source>
        <dbReference type="SAM" id="MobiDB-lite"/>
    </source>
</evidence>
<dbReference type="OrthoDB" id="10409222at2759"/>
<reference evidence="2" key="1">
    <citation type="submission" date="2021-06" db="EMBL/GenBank/DDBJ databases">
        <authorList>
            <person name="Kallberg Y."/>
            <person name="Tangrot J."/>
            <person name="Rosling A."/>
        </authorList>
    </citation>
    <scope>NUCLEOTIDE SEQUENCE</scope>
    <source>
        <strain evidence="2">MA453B</strain>
    </source>
</reference>